<evidence type="ECO:0000313" key="2">
    <source>
        <dbReference type="Proteomes" id="UP001582793"/>
    </source>
</evidence>
<dbReference type="EMBL" id="JBCGDC010000170">
    <property type="protein sequence ID" value="MFB6397805.1"/>
    <property type="molecule type" value="Genomic_DNA"/>
</dbReference>
<dbReference type="Pfam" id="PF19564">
    <property type="entry name" value="DUF6086"/>
    <property type="match status" value="1"/>
</dbReference>
<dbReference type="PANTHER" id="PTHR14136:SF17">
    <property type="entry name" value="BTB_POZ DOMAIN-CONTAINING PROTEIN KCTD9"/>
    <property type="match status" value="1"/>
</dbReference>
<dbReference type="SUPFAM" id="SSF141571">
    <property type="entry name" value="Pentapeptide repeat-like"/>
    <property type="match status" value="1"/>
</dbReference>
<protein>
    <submittedName>
        <fullName evidence="1">DUF6086 family protein</fullName>
    </submittedName>
</protein>
<sequence length="359" mass="39275">MSRSFQTTDGKALWNPSNSMAALFAGTAQTLAQITATPSGIAPPHQDRYVVDLEQFIVLVAAVTRWYDATRHDCKNALAAGWLSVARAKFVGETPLPGHTNMHVIDHNHGAAVDHTARLTDHVRDFLTWQPTRWPTDPFAAEFLADYLDTAHTRLRDGSSDYIPTFFGGGYDIDMRGAVLDRMPLDDAWLCDCNLKGVSLRDTRLYKANLTQGRLDHADLTGAFLRKADLYKVSARATTLRAADLRGVSAFDADLRDADLSGAALHLASLNGADVRGANLRAARFDNGWMRLEGAKIAGAQFDGATGCIWGPCDVSDTDNPRLLDGTELEQWFTDNHPDAQITIRRTPRRSDAAAATPP</sequence>
<organism evidence="1 2">
    <name type="scientific">Polymorphospora lycopeni</name>
    <dbReference type="NCBI Taxonomy" id="3140240"/>
    <lineage>
        <taxon>Bacteria</taxon>
        <taxon>Bacillati</taxon>
        <taxon>Actinomycetota</taxon>
        <taxon>Actinomycetes</taxon>
        <taxon>Micromonosporales</taxon>
        <taxon>Micromonosporaceae</taxon>
        <taxon>Polymorphospora</taxon>
    </lineage>
</organism>
<proteinExistence type="predicted"/>
<dbReference type="InterPro" id="IPR001646">
    <property type="entry name" value="5peptide_repeat"/>
</dbReference>
<accession>A0ABV5D0L3</accession>
<reference evidence="1 2" key="1">
    <citation type="submission" date="2024-04" db="EMBL/GenBank/DDBJ databases">
        <title>Polymorphospora sp. isolated from Baiyangdian Lake in Xiong'an New Area.</title>
        <authorList>
            <person name="Zhang X."/>
            <person name="Liu J."/>
        </authorList>
    </citation>
    <scope>NUCLEOTIDE SEQUENCE [LARGE SCALE GENOMIC DNA]</scope>
    <source>
        <strain evidence="1 2">2-325</strain>
    </source>
</reference>
<dbReference type="RefSeq" id="WP_375736765.1">
    <property type="nucleotide sequence ID" value="NZ_JBCGDC010000170.1"/>
</dbReference>
<dbReference type="InterPro" id="IPR051082">
    <property type="entry name" value="Pentapeptide-BTB/POZ_domain"/>
</dbReference>
<gene>
    <name evidence="1" type="ORF">AAFH96_32640</name>
</gene>
<dbReference type="Proteomes" id="UP001582793">
    <property type="component" value="Unassembled WGS sequence"/>
</dbReference>
<dbReference type="PANTHER" id="PTHR14136">
    <property type="entry name" value="BTB_POZ DOMAIN-CONTAINING PROTEIN KCTD9"/>
    <property type="match status" value="1"/>
</dbReference>
<comment type="caution">
    <text evidence="1">The sequence shown here is derived from an EMBL/GenBank/DDBJ whole genome shotgun (WGS) entry which is preliminary data.</text>
</comment>
<keyword evidence="2" id="KW-1185">Reference proteome</keyword>
<dbReference type="Gene3D" id="2.160.20.80">
    <property type="entry name" value="E3 ubiquitin-protein ligase SopA"/>
    <property type="match status" value="1"/>
</dbReference>
<name>A0ABV5D0L3_9ACTN</name>
<evidence type="ECO:0000313" key="1">
    <source>
        <dbReference type="EMBL" id="MFB6397805.1"/>
    </source>
</evidence>
<dbReference type="InterPro" id="IPR045732">
    <property type="entry name" value="DUF6086"/>
</dbReference>
<dbReference type="Pfam" id="PF00805">
    <property type="entry name" value="Pentapeptide"/>
    <property type="match status" value="3"/>
</dbReference>